<keyword evidence="4" id="KW-1185">Reference proteome</keyword>
<dbReference type="OrthoDB" id="307788at2"/>
<dbReference type="Proteomes" id="UP000192738">
    <property type="component" value="Unassembled WGS sequence"/>
</dbReference>
<evidence type="ECO:0000313" key="3">
    <source>
        <dbReference type="EMBL" id="SMC65240.1"/>
    </source>
</evidence>
<comment type="similarity">
    <text evidence="2">Belongs to the RbfA family.</text>
</comment>
<dbReference type="NCBIfam" id="TIGR00082">
    <property type="entry name" value="rbfA"/>
    <property type="match status" value="1"/>
</dbReference>
<dbReference type="InterPro" id="IPR015946">
    <property type="entry name" value="KH_dom-like_a/b"/>
</dbReference>
<comment type="function">
    <text evidence="2">One of several proteins that assist in the late maturation steps of the functional core of the 30S ribosomal subunit. Associates with free 30S ribosomal subunits (but not with 30S subunits that are part of 70S ribosomes or polysomes). Required for efficient processing of 16S rRNA. May interact with the 5'-terminal helix region of 16S rRNA.</text>
</comment>
<dbReference type="EMBL" id="FWXI01000006">
    <property type="protein sequence ID" value="SMC65240.1"/>
    <property type="molecule type" value="Genomic_DNA"/>
</dbReference>
<dbReference type="PANTHER" id="PTHR33515">
    <property type="entry name" value="RIBOSOME-BINDING FACTOR A, CHLOROPLASTIC-RELATED"/>
    <property type="match status" value="1"/>
</dbReference>
<name>A0A1W2AXH1_9FIRM</name>
<dbReference type="AlphaFoldDB" id="A0A1W2AXH1"/>
<dbReference type="GO" id="GO:0005829">
    <property type="term" value="C:cytosol"/>
    <property type="evidence" value="ECO:0007669"/>
    <property type="project" value="TreeGrafter"/>
</dbReference>
<protein>
    <recommendedName>
        <fullName evidence="2">Ribosome-binding factor A</fullName>
    </recommendedName>
</protein>
<evidence type="ECO:0000313" key="4">
    <source>
        <dbReference type="Proteomes" id="UP000192738"/>
    </source>
</evidence>
<keyword evidence="1 2" id="KW-0690">Ribosome biogenesis</keyword>
<comment type="subunit">
    <text evidence="2">Monomer. Binds 30S ribosomal subunits, but not 50S ribosomal subunits or 70S ribosomes.</text>
</comment>
<gene>
    <name evidence="2" type="primary">rbfA</name>
    <name evidence="3" type="ORF">SAMN04488500_106179</name>
</gene>
<dbReference type="Pfam" id="PF02033">
    <property type="entry name" value="RBFA"/>
    <property type="match status" value="1"/>
</dbReference>
<dbReference type="SUPFAM" id="SSF89919">
    <property type="entry name" value="Ribosome-binding factor A, RbfA"/>
    <property type="match status" value="1"/>
</dbReference>
<evidence type="ECO:0000256" key="1">
    <source>
        <dbReference type="ARBA" id="ARBA00022517"/>
    </source>
</evidence>
<dbReference type="InterPro" id="IPR023799">
    <property type="entry name" value="RbfA_dom_sf"/>
</dbReference>
<reference evidence="3 4" key="1">
    <citation type="submission" date="2017-04" db="EMBL/GenBank/DDBJ databases">
        <authorList>
            <person name="Afonso C.L."/>
            <person name="Miller P.J."/>
            <person name="Scott M.A."/>
            <person name="Spackman E."/>
            <person name="Goraichik I."/>
            <person name="Dimitrov K.M."/>
            <person name="Suarez D.L."/>
            <person name="Swayne D.E."/>
        </authorList>
    </citation>
    <scope>NUCLEOTIDE SEQUENCE [LARGE SCALE GENOMIC DNA]</scope>
    <source>
        <strain evidence="3 4">DSM 5090</strain>
    </source>
</reference>
<sequence length="118" mass="13516">MGQLRAEKVQEFIKQEISKMILTELKDPRIGFVTVTRVEATGDLRSAKVYVSLMGTDDQKAETWAGLTKSLGYMRAEIGKRIRMRFAPELSLHLDETLEYSARIQELILKIKQEEGNQ</sequence>
<dbReference type="RefSeq" id="WP_084575382.1">
    <property type="nucleotide sequence ID" value="NZ_CP155572.1"/>
</dbReference>
<dbReference type="InterPro" id="IPR000238">
    <property type="entry name" value="RbfA"/>
</dbReference>
<accession>A0A1W2AXH1</accession>
<dbReference type="PANTHER" id="PTHR33515:SF1">
    <property type="entry name" value="RIBOSOME-BINDING FACTOR A, CHLOROPLASTIC-RELATED"/>
    <property type="match status" value="1"/>
</dbReference>
<keyword evidence="2" id="KW-0963">Cytoplasm</keyword>
<evidence type="ECO:0000256" key="2">
    <source>
        <dbReference type="HAMAP-Rule" id="MF_00003"/>
    </source>
</evidence>
<dbReference type="Gene3D" id="3.30.300.20">
    <property type="match status" value="1"/>
</dbReference>
<proteinExistence type="inferred from homology"/>
<dbReference type="STRING" id="112901.SAMN04488500_106179"/>
<dbReference type="HAMAP" id="MF_00003">
    <property type="entry name" value="RbfA"/>
    <property type="match status" value="1"/>
</dbReference>
<organism evidence="3 4">
    <name type="scientific">Sporomusa malonica</name>
    <dbReference type="NCBI Taxonomy" id="112901"/>
    <lineage>
        <taxon>Bacteria</taxon>
        <taxon>Bacillati</taxon>
        <taxon>Bacillota</taxon>
        <taxon>Negativicutes</taxon>
        <taxon>Selenomonadales</taxon>
        <taxon>Sporomusaceae</taxon>
        <taxon>Sporomusa</taxon>
    </lineage>
</organism>
<dbReference type="GO" id="GO:0030490">
    <property type="term" value="P:maturation of SSU-rRNA"/>
    <property type="evidence" value="ECO:0007669"/>
    <property type="project" value="UniProtKB-UniRule"/>
</dbReference>
<dbReference type="GO" id="GO:0043024">
    <property type="term" value="F:ribosomal small subunit binding"/>
    <property type="evidence" value="ECO:0007669"/>
    <property type="project" value="TreeGrafter"/>
</dbReference>
<comment type="subcellular location">
    <subcellularLocation>
        <location evidence="2">Cytoplasm</location>
    </subcellularLocation>
</comment>